<gene>
    <name evidence="3" type="ORF">C7S18_15205</name>
</gene>
<keyword evidence="4" id="KW-1185">Reference proteome</keyword>
<dbReference type="AlphaFoldDB" id="A0A2P1PUF8"/>
<protein>
    <recommendedName>
        <fullName evidence="2">RNA polymerase sigma-70 ECF-like HTH domain-containing protein</fullName>
    </recommendedName>
</protein>
<organism evidence="3 4">
    <name type="scientific">Ahniella affigens</name>
    <dbReference type="NCBI Taxonomy" id="2021234"/>
    <lineage>
        <taxon>Bacteria</taxon>
        <taxon>Pseudomonadati</taxon>
        <taxon>Pseudomonadota</taxon>
        <taxon>Gammaproteobacteria</taxon>
        <taxon>Lysobacterales</taxon>
        <taxon>Rhodanobacteraceae</taxon>
        <taxon>Ahniella</taxon>
    </lineage>
</organism>
<evidence type="ECO:0000313" key="4">
    <source>
        <dbReference type="Proteomes" id="UP000241074"/>
    </source>
</evidence>
<dbReference type="InterPro" id="IPR036388">
    <property type="entry name" value="WH-like_DNA-bd_sf"/>
</dbReference>
<dbReference type="Gene3D" id="1.10.10.10">
    <property type="entry name" value="Winged helix-like DNA-binding domain superfamily/Winged helix DNA-binding domain"/>
    <property type="match status" value="1"/>
</dbReference>
<name>A0A2P1PUF8_9GAMM</name>
<dbReference type="Pfam" id="PF07638">
    <property type="entry name" value="Sigma70_ECF"/>
    <property type="match status" value="1"/>
</dbReference>
<feature type="region of interest" description="Disordered" evidence="1">
    <location>
        <begin position="60"/>
        <end position="81"/>
    </location>
</feature>
<dbReference type="Proteomes" id="UP000241074">
    <property type="component" value="Chromosome"/>
</dbReference>
<reference evidence="3 4" key="2">
    <citation type="submission" date="2018-03" db="EMBL/GenBank/DDBJ databases">
        <authorList>
            <person name="Keele B.F."/>
        </authorList>
    </citation>
    <scope>NUCLEOTIDE SEQUENCE [LARGE SCALE GENOMIC DNA]</scope>
    <source>
        <strain evidence="3 4">D13</strain>
    </source>
</reference>
<reference evidence="3 4" key="1">
    <citation type="submission" date="2018-03" db="EMBL/GenBank/DDBJ databases">
        <title>Ahniella affigens gen. nov., sp. nov., a gammaproteobacterium isolated from sandy soil near a stream.</title>
        <authorList>
            <person name="Ko Y."/>
            <person name="Kim J.-H."/>
        </authorList>
    </citation>
    <scope>NUCLEOTIDE SEQUENCE [LARGE SCALE GENOMIC DNA]</scope>
    <source>
        <strain evidence="3 4">D13</strain>
    </source>
</reference>
<dbReference type="OrthoDB" id="128473at2"/>
<evidence type="ECO:0000259" key="2">
    <source>
        <dbReference type="Pfam" id="PF07638"/>
    </source>
</evidence>
<dbReference type="InterPro" id="IPR053812">
    <property type="entry name" value="HTH_Sigma70_ECF-like"/>
</dbReference>
<dbReference type="KEGG" id="xba:C7S18_15205"/>
<evidence type="ECO:0000256" key="1">
    <source>
        <dbReference type="SAM" id="MobiDB-lite"/>
    </source>
</evidence>
<evidence type="ECO:0000313" key="3">
    <source>
        <dbReference type="EMBL" id="AVP98452.1"/>
    </source>
</evidence>
<proteinExistence type="predicted"/>
<dbReference type="EMBL" id="CP027860">
    <property type="protein sequence ID" value="AVP98452.1"/>
    <property type="molecule type" value="Genomic_DNA"/>
</dbReference>
<sequence length="242" mass="26667">MACPESSAQVLDSGAPSPDLFRPCLSNLIQPPSQNRVLQRSTSGSWPHGSVQMILEPTEDASTAKDEPDLGPLIKQPSPSALSDSMYRQFKRKAHALLSNWHGQTLCTTELVSETWLRIRAQFHRIEDQAHYGRLLSRAMRQVLIDRARVRQADKRGYGNEILSLALVDAPAPEAPVDVLTLDQAMSGLAKIDPVLAEQAELQVFAGLSVAEVAVLSGVSERTAFRRWRTARTYLLSVLAET</sequence>
<feature type="domain" description="RNA polymerase sigma-70 ECF-like HTH" evidence="2">
    <location>
        <begin position="83"/>
        <end position="235"/>
    </location>
</feature>
<dbReference type="InterPro" id="IPR013324">
    <property type="entry name" value="RNA_pol_sigma_r3/r4-like"/>
</dbReference>
<accession>A0A2P1PUF8</accession>
<dbReference type="SUPFAM" id="SSF88659">
    <property type="entry name" value="Sigma3 and sigma4 domains of RNA polymerase sigma factors"/>
    <property type="match status" value="1"/>
</dbReference>